<name>A0ABD2BRM7_VESSQ</name>
<sequence length="228" mass="26133">DLDELKVKLIAEGDEGRKEVEAELRVDYTSEELNELVIYASRIRIVLTPLGFSPLAKVHYVKDMTTLSGLAKKDWTYQCHMVIQEFFENPKHHVLCIYYEFNSKVPIALLSFPLTQVYELCYFIRDKPDRIFHLEDFHDTIAFGSFSWNVEGYILNVVESVLMPLFFKIETWPESILFLLFYLLFWSVANSAGEQARADGSSCGSFSRLASHDAKGDHVDTRTALASA</sequence>
<accession>A0ABD2BRM7</accession>
<gene>
    <name evidence="1" type="ORF">V1478_002894</name>
</gene>
<organism evidence="1 2">
    <name type="scientific">Vespula squamosa</name>
    <name type="common">Southern yellow jacket</name>
    <name type="synonym">Wasp</name>
    <dbReference type="NCBI Taxonomy" id="30214"/>
    <lineage>
        <taxon>Eukaryota</taxon>
        <taxon>Metazoa</taxon>
        <taxon>Ecdysozoa</taxon>
        <taxon>Arthropoda</taxon>
        <taxon>Hexapoda</taxon>
        <taxon>Insecta</taxon>
        <taxon>Pterygota</taxon>
        <taxon>Neoptera</taxon>
        <taxon>Endopterygota</taxon>
        <taxon>Hymenoptera</taxon>
        <taxon>Apocrita</taxon>
        <taxon>Aculeata</taxon>
        <taxon>Vespoidea</taxon>
        <taxon>Vespidae</taxon>
        <taxon>Vespinae</taxon>
        <taxon>Vespula</taxon>
    </lineage>
</organism>
<feature type="non-terminal residue" evidence="1">
    <location>
        <position position="1"/>
    </location>
</feature>
<keyword evidence="2" id="KW-1185">Reference proteome</keyword>
<proteinExistence type="predicted"/>
<protein>
    <submittedName>
        <fullName evidence="1">Dynein axonemal heavy chain 2-like</fullName>
    </submittedName>
</protein>
<reference evidence="1 2" key="1">
    <citation type="journal article" date="2024" name="Ann. Entomol. Soc. Am.">
        <title>Genomic analyses of the southern and eastern yellowjacket wasps (Hymenoptera: Vespidae) reveal evolutionary signatures of social life.</title>
        <authorList>
            <person name="Catto M.A."/>
            <person name="Caine P.B."/>
            <person name="Orr S.E."/>
            <person name="Hunt B.G."/>
            <person name="Goodisman M.A.D."/>
        </authorList>
    </citation>
    <scope>NUCLEOTIDE SEQUENCE [LARGE SCALE GENOMIC DNA]</scope>
    <source>
        <strain evidence="1">233</strain>
        <tissue evidence="1">Head and thorax</tissue>
    </source>
</reference>
<comment type="caution">
    <text evidence="1">The sequence shown here is derived from an EMBL/GenBank/DDBJ whole genome shotgun (WGS) entry which is preliminary data.</text>
</comment>
<dbReference type="Proteomes" id="UP001607302">
    <property type="component" value="Unassembled WGS sequence"/>
</dbReference>
<evidence type="ECO:0000313" key="2">
    <source>
        <dbReference type="Proteomes" id="UP001607302"/>
    </source>
</evidence>
<dbReference type="EMBL" id="JAUDFV010000064">
    <property type="protein sequence ID" value="KAL2735254.1"/>
    <property type="molecule type" value="Genomic_DNA"/>
</dbReference>
<evidence type="ECO:0000313" key="1">
    <source>
        <dbReference type="EMBL" id="KAL2735254.1"/>
    </source>
</evidence>
<dbReference type="AlphaFoldDB" id="A0ABD2BRM7"/>